<proteinExistence type="predicted"/>
<dbReference type="EMBL" id="MHRF01000013">
    <property type="protein sequence ID" value="OHA17626.1"/>
    <property type="molecule type" value="Genomic_DNA"/>
</dbReference>
<evidence type="ECO:0000256" key="1">
    <source>
        <dbReference type="SAM" id="Phobius"/>
    </source>
</evidence>
<protein>
    <submittedName>
        <fullName evidence="2">Uncharacterized protein</fullName>
    </submittedName>
</protein>
<keyword evidence="1" id="KW-0472">Membrane</keyword>
<comment type="caution">
    <text evidence="2">The sequence shown here is derived from an EMBL/GenBank/DDBJ whole genome shotgun (WGS) entry which is preliminary data.</text>
</comment>
<dbReference type="Proteomes" id="UP000178873">
    <property type="component" value="Unassembled WGS sequence"/>
</dbReference>
<evidence type="ECO:0000313" key="2">
    <source>
        <dbReference type="EMBL" id="OHA17626.1"/>
    </source>
</evidence>
<accession>A0A1G2M159</accession>
<keyword evidence="1" id="KW-0812">Transmembrane</keyword>
<feature type="transmembrane region" description="Helical" evidence="1">
    <location>
        <begin position="9"/>
        <end position="35"/>
    </location>
</feature>
<dbReference type="STRING" id="1802301.A2664_03325"/>
<name>A0A1G2M159_9BACT</name>
<dbReference type="AlphaFoldDB" id="A0A1G2M159"/>
<gene>
    <name evidence="2" type="ORF">A2664_03325</name>
</gene>
<reference evidence="2 3" key="1">
    <citation type="journal article" date="2016" name="Nat. Commun.">
        <title>Thousands of microbial genomes shed light on interconnected biogeochemical processes in an aquifer system.</title>
        <authorList>
            <person name="Anantharaman K."/>
            <person name="Brown C.T."/>
            <person name="Hug L.A."/>
            <person name="Sharon I."/>
            <person name="Castelle C.J."/>
            <person name="Probst A.J."/>
            <person name="Thomas B.C."/>
            <person name="Singh A."/>
            <person name="Wilkins M.J."/>
            <person name="Karaoz U."/>
            <person name="Brodie E.L."/>
            <person name="Williams K.H."/>
            <person name="Hubbard S.S."/>
            <person name="Banfield J.F."/>
        </authorList>
    </citation>
    <scope>NUCLEOTIDE SEQUENCE [LARGE SCALE GENOMIC DNA]</scope>
</reference>
<organism evidence="2 3">
    <name type="scientific">Candidatus Taylorbacteria bacterium RIFCSPHIGHO2_01_FULL_46_22b</name>
    <dbReference type="NCBI Taxonomy" id="1802301"/>
    <lineage>
        <taxon>Bacteria</taxon>
        <taxon>Candidatus Tayloriibacteriota</taxon>
    </lineage>
</organism>
<sequence>MFKNKKKILYVTCFTLLGYLLGQIIHGLIEIWYIGLLTADFSRFGFGLSWDMWALIHYIQAGILFLAGILLGFWQGKHWWSRLYDEEGRRKLFIRR</sequence>
<keyword evidence="1" id="KW-1133">Transmembrane helix</keyword>
<evidence type="ECO:0000313" key="3">
    <source>
        <dbReference type="Proteomes" id="UP000178873"/>
    </source>
</evidence>
<feature type="transmembrane region" description="Helical" evidence="1">
    <location>
        <begin position="55"/>
        <end position="74"/>
    </location>
</feature>